<name>A0ABT7BCU1_9CYAN</name>
<keyword evidence="2" id="KW-1185">Reference proteome</keyword>
<organism evidence="1 2">
    <name type="scientific">Roseofilum capinflatum BLCC-M114</name>
    <dbReference type="NCBI Taxonomy" id="3022440"/>
    <lineage>
        <taxon>Bacteria</taxon>
        <taxon>Bacillati</taxon>
        <taxon>Cyanobacteriota</taxon>
        <taxon>Cyanophyceae</taxon>
        <taxon>Desertifilales</taxon>
        <taxon>Desertifilaceae</taxon>
        <taxon>Roseofilum</taxon>
        <taxon>Roseofilum capinflatum</taxon>
    </lineage>
</organism>
<reference evidence="1 2" key="1">
    <citation type="submission" date="2023-01" db="EMBL/GenBank/DDBJ databases">
        <title>Novel diversity within Roseofilum (Cyanobacteria; Desertifilaceae) from marine benthic mats with descriptions of four novel species.</title>
        <authorList>
            <person name="Wang Y."/>
            <person name="Berthold D.E."/>
            <person name="Hu J."/>
            <person name="Lefler F.W."/>
            <person name="Laughinghouse H.D. IV."/>
        </authorList>
    </citation>
    <scope>NUCLEOTIDE SEQUENCE [LARGE SCALE GENOMIC DNA]</scope>
    <source>
        <strain evidence="1 2">BLCC-M114</strain>
    </source>
</reference>
<sequence>MPLRILNTKPLSRGQLNIVSAIDLLHLLSGRSQDTHTVALEPGVGSPGIGGMGRMGRIASCLFPIPHSPFPIPHSPFPIPQLNNF</sequence>
<proteinExistence type="predicted"/>
<evidence type="ECO:0000313" key="1">
    <source>
        <dbReference type="EMBL" id="MDJ1176995.1"/>
    </source>
</evidence>
<dbReference type="RefSeq" id="WP_283769263.1">
    <property type="nucleotide sequence ID" value="NZ_JAQOSO010000117.1"/>
</dbReference>
<accession>A0ABT7BCU1</accession>
<gene>
    <name evidence="1" type="ORF">PMG25_23160</name>
</gene>
<protein>
    <submittedName>
        <fullName evidence="1">Uncharacterized protein</fullName>
    </submittedName>
</protein>
<comment type="caution">
    <text evidence="1">The sequence shown here is derived from an EMBL/GenBank/DDBJ whole genome shotgun (WGS) entry which is preliminary data.</text>
</comment>
<dbReference type="EMBL" id="JAQOSO010000117">
    <property type="protein sequence ID" value="MDJ1176995.1"/>
    <property type="molecule type" value="Genomic_DNA"/>
</dbReference>
<evidence type="ECO:0000313" key="2">
    <source>
        <dbReference type="Proteomes" id="UP001235849"/>
    </source>
</evidence>
<dbReference type="Proteomes" id="UP001235849">
    <property type="component" value="Unassembled WGS sequence"/>
</dbReference>